<accession>A0A3G3JZD2</accession>
<dbReference type="AlphaFoldDB" id="A0A3G3JZD2"/>
<keyword evidence="2" id="KW-1185">Reference proteome</keyword>
<name>A0A3G3JZD2_9BACL</name>
<gene>
    <name evidence="1" type="ORF">EAV92_14115</name>
</gene>
<evidence type="ECO:0000313" key="1">
    <source>
        <dbReference type="EMBL" id="AYQ73615.1"/>
    </source>
</evidence>
<organism evidence="1 2">
    <name type="scientific">Cohnella candidum</name>
    <dbReference type="NCBI Taxonomy" id="2674991"/>
    <lineage>
        <taxon>Bacteria</taxon>
        <taxon>Bacillati</taxon>
        <taxon>Bacillota</taxon>
        <taxon>Bacilli</taxon>
        <taxon>Bacillales</taxon>
        <taxon>Paenibacillaceae</taxon>
        <taxon>Cohnella</taxon>
    </lineage>
</organism>
<dbReference type="RefSeq" id="WP_123041699.1">
    <property type="nucleotide sequence ID" value="NZ_CP033433.1"/>
</dbReference>
<evidence type="ECO:0000313" key="2">
    <source>
        <dbReference type="Proteomes" id="UP000269097"/>
    </source>
</evidence>
<reference evidence="1 2" key="1">
    <citation type="submission" date="2018-10" db="EMBL/GenBank/DDBJ databases">
        <title>Genome Sequence of Cohnella sp.</title>
        <authorList>
            <person name="Srinivasan S."/>
            <person name="Kim M.K."/>
        </authorList>
    </citation>
    <scope>NUCLEOTIDE SEQUENCE [LARGE SCALE GENOMIC DNA]</scope>
    <source>
        <strain evidence="1 2">18JY8-7</strain>
    </source>
</reference>
<dbReference type="KEGG" id="coh:EAV92_14115"/>
<proteinExistence type="predicted"/>
<sequence length="201" mass="22295">MPSASPYQDIVAKLQNRKSLPSLTPERVWHPGLDAEIAALSEEKMAEGRPDGWPSALAWKAALHLWNDSLEPAHALVQDLDTPTGSALHGILHRREGDYDNAKYWFRRTGDHPAWHGLQSRASEWLGGLEREGRLPHGPSGHAIRTIAAQGIWNPYLFTDAVAMVEGRIGDDDAREVLEGLQHLELAALLRFLEARLNVGI</sequence>
<dbReference type="EMBL" id="CP033433">
    <property type="protein sequence ID" value="AYQ73615.1"/>
    <property type="molecule type" value="Genomic_DNA"/>
</dbReference>
<protein>
    <submittedName>
        <fullName evidence="1">Uncharacterized protein</fullName>
    </submittedName>
</protein>
<dbReference type="Proteomes" id="UP000269097">
    <property type="component" value="Chromosome"/>
</dbReference>